<protein>
    <submittedName>
        <fullName evidence="2">Uncharacterized protein</fullName>
    </submittedName>
</protein>
<dbReference type="AlphaFoldDB" id="A0A383CE15"/>
<name>A0A383CE15_9ZZZZ</name>
<reference evidence="2" key="1">
    <citation type="submission" date="2018-05" db="EMBL/GenBank/DDBJ databases">
        <authorList>
            <person name="Lanie J.A."/>
            <person name="Ng W.-L."/>
            <person name="Kazmierczak K.M."/>
            <person name="Andrzejewski T.M."/>
            <person name="Davidsen T.M."/>
            <person name="Wayne K.J."/>
            <person name="Tettelin H."/>
            <person name="Glass J.I."/>
            <person name="Rusch D."/>
            <person name="Podicherti R."/>
            <person name="Tsui H.-C.T."/>
            <person name="Winkler M.E."/>
        </authorList>
    </citation>
    <scope>NUCLEOTIDE SEQUENCE</scope>
</reference>
<feature type="compositionally biased region" description="Basic and acidic residues" evidence="1">
    <location>
        <begin position="1"/>
        <end position="14"/>
    </location>
</feature>
<accession>A0A383CE15</accession>
<gene>
    <name evidence="2" type="ORF">METZ01_LOCUS482692</name>
</gene>
<dbReference type="EMBL" id="UINC01207657">
    <property type="protein sequence ID" value="SVE29838.1"/>
    <property type="molecule type" value="Genomic_DNA"/>
</dbReference>
<sequence>MTNHEAPDDIDLRSGNRLPLPRREDLDEHTRPIFDR</sequence>
<evidence type="ECO:0000256" key="1">
    <source>
        <dbReference type="SAM" id="MobiDB-lite"/>
    </source>
</evidence>
<feature type="region of interest" description="Disordered" evidence="1">
    <location>
        <begin position="1"/>
        <end position="36"/>
    </location>
</feature>
<evidence type="ECO:0000313" key="2">
    <source>
        <dbReference type="EMBL" id="SVE29838.1"/>
    </source>
</evidence>
<proteinExistence type="predicted"/>
<feature type="compositionally biased region" description="Basic and acidic residues" evidence="1">
    <location>
        <begin position="21"/>
        <end position="36"/>
    </location>
</feature>
<organism evidence="2">
    <name type="scientific">marine metagenome</name>
    <dbReference type="NCBI Taxonomy" id="408172"/>
    <lineage>
        <taxon>unclassified sequences</taxon>
        <taxon>metagenomes</taxon>
        <taxon>ecological metagenomes</taxon>
    </lineage>
</organism>
<feature type="non-terminal residue" evidence="2">
    <location>
        <position position="36"/>
    </location>
</feature>